<dbReference type="Pfam" id="PF13374">
    <property type="entry name" value="TPR_10"/>
    <property type="match status" value="1"/>
</dbReference>
<dbReference type="PANTHER" id="PTHR45088:SF1">
    <property type="entry name" value="OS04G0476000 PROTEIN"/>
    <property type="match status" value="1"/>
</dbReference>
<keyword evidence="2" id="KW-0472">Membrane</keyword>
<dbReference type="PANTHER" id="PTHR45088">
    <property type="entry name" value="OSJNBA0022H21.17 PROTEIN"/>
    <property type="match status" value="1"/>
</dbReference>
<keyword evidence="2" id="KW-1133">Transmembrane helix</keyword>
<reference evidence="3 4" key="1">
    <citation type="submission" date="2023-07" db="EMBL/GenBank/DDBJ databases">
        <authorList>
            <person name="Girao M."/>
            <person name="Carvalho M.F."/>
        </authorList>
    </citation>
    <scope>NUCLEOTIDE SEQUENCE [LARGE SCALE GENOMIC DNA]</scope>
    <source>
        <strain evidence="3 4">66/93</strain>
    </source>
</reference>
<dbReference type="SUPFAM" id="SSF81901">
    <property type="entry name" value="HCP-like"/>
    <property type="match status" value="1"/>
</dbReference>
<proteinExistence type="predicted"/>
<sequence length="708" mass="75446">MSRSRKVACAVTVTVLLGTVVGAGLWWGGGVFSRLGWEATPWVAAVAGFLLAGAPVWVWALRREESAPAPAPVPPGAQVDSSVAGDVTGVAVQGGAFLSPVTIYQGEREPTSTVSAWLAPVTEVDLYQVGVHRSRSANGPEGPGVVTAYADRDVDKDLRSRVAAAGCDGGLVLVVGGSAAGKTRAAWQAVATQLPDHRLLVPNAGADLAHLLERVRAEAADCAGVVVWLDDMDRHLNTGRNLTAALIHTLTQERVVVVATLRQGPYDTYRATTPTGQGGAEELARIQTGQDLVRGVEAVRVERVWTPDELANGTRIAAERGDVVLADAVARQLRGLTDGVAEHGVAEYLAAAPELVALWQHARDSLGSESGHPRGHRLVAASVDLARIGVGSADAGLLEAAHAHYPLPASSRPESFARALEWAGAVRFGASGLLIPTTTDNTRWRPFDYLLDTATPVPDPLWDTALTHTTDGAGLFSIGLAASRVGLAAIAETAWTRAAEADNTFAMVNLGFLLWGRGEDEEAETLWRRAAEAGETRAMVNLGLLFKGRGEDGEAETWYLRATAAGDTRAMINLGLLLEDRGEEEEAETWYRRGAEAGDTNAMVGLGFLLSGRGEDEEAETLWRRAAEAGDTFAMVNLGILYKGRGEEEEAETWYRRGAEAGHTRAMVKLELLLKERGEEEEAEVWQRRAAETEATNLVPPKDGQQDS</sequence>
<evidence type="ECO:0000256" key="1">
    <source>
        <dbReference type="SAM" id="MobiDB-lite"/>
    </source>
</evidence>
<dbReference type="SMART" id="SM00028">
    <property type="entry name" value="TPR"/>
    <property type="match status" value="3"/>
</dbReference>
<dbReference type="Pfam" id="PF07721">
    <property type="entry name" value="TPR_4"/>
    <property type="match status" value="2"/>
</dbReference>
<name>A0ABU7KXP5_9ACTN</name>
<dbReference type="RefSeq" id="WP_330160984.1">
    <property type="nucleotide sequence ID" value="NZ_JAUUCC010000095.1"/>
</dbReference>
<feature type="region of interest" description="Disordered" evidence="1">
    <location>
        <begin position="685"/>
        <end position="708"/>
    </location>
</feature>
<feature type="transmembrane region" description="Helical" evidence="2">
    <location>
        <begin position="42"/>
        <end position="61"/>
    </location>
</feature>
<dbReference type="Proteomes" id="UP001348641">
    <property type="component" value="Unassembled WGS sequence"/>
</dbReference>
<dbReference type="SMART" id="SM00671">
    <property type="entry name" value="SEL1"/>
    <property type="match status" value="5"/>
</dbReference>
<comment type="caution">
    <text evidence="3">The sequence shown here is derived from an EMBL/GenBank/DDBJ whole genome shotgun (WGS) entry which is preliminary data.</text>
</comment>
<gene>
    <name evidence="3" type="ORF">Q8A49_26650</name>
</gene>
<dbReference type="InterPro" id="IPR011717">
    <property type="entry name" value="TPR-4"/>
</dbReference>
<dbReference type="InterPro" id="IPR019734">
    <property type="entry name" value="TPR_rpt"/>
</dbReference>
<dbReference type="Gene3D" id="1.25.40.10">
    <property type="entry name" value="Tetratricopeptide repeat domain"/>
    <property type="match status" value="2"/>
</dbReference>
<accession>A0ABU7KXP5</accession>
<dbReference type="InterPro" id="IPR011990">
    <property type="entry name" value="TPR-like_helical_dom_sf"/>
</dbReference>
<evidence type="ECO:0000256" key="2">
    <source>
        <dbReference type="SAM" id="Phobius"/>
    </source>
</evidence>
<dbReference type="EMBL" id="JAUUCC010000095">
    <property type="protein sequence ID" value="MEE2054085.1"/>
    <property type="molecule type" value="Genomic_DNA"/>
</dbReference>
<organism evidence="3 4">
    <name type="scientific">Nocardiopsis tropica</name>
    <dbReference type="NCBI Taxonomy" id="109330"/>
    <lineage>
        <taxon>Bacteria</taxon>
        <taxon>Bacillati</taxon>
        <taxon>Actinomycetota</taxon>
        <taxon>Actinomycetes</taxon>
        <taxon>Streptosporangiales</taxon>
        <taxon>Nocardiopsidaceae</taxon>
        <taxon>Nocardiopsis</taxon>
    </lineage>
</organism>
<protein>
    <submittedName>
        <fullName evidence="3">Tetratricopeptide repeat protein</fullName>
    </submittedName>
</protein>
<evidence type="ECO:0000313" key="4">
    <source>
        <dbReference type="Proteomes" id="UP001348641"/>
    </source>
</evidence>
<dbReference type="InterPro" id="IPR006597">
    <property type="entry name" value="Sel1-like"/>
</dbReference>
<dbReference type="InterPro" id="IPR053301">
    <property type="entry name" value="F-box_motif"/>
</dbReference>
<evidence type="ECO:0000313" key="3">
    <source>
        <dbReference type="EMBL" id="MEE2054085.1"/>
    </source>
</evidence>
<keyword evidence="2" id="KW-0812">Transmembrane</keyword>